<dbReference type="InterPro" id="IPR018702">
    <property type="entry name" value="DUF2207"/>
</dbReference>
<organism evidence="3">
    <name type="scientific">marine sediment metagenome</name>
    <dbReference type="NCBI Taxonomy" id="412755"/>
    <lineage>
        <taxon>unclassified sequences</taxon>
        <taxon>metagenomes</taxon>
        <taxon>ecological metagenomes</taxon>
    </lineage>
</organism>
<sequence>MIQGITAHCINLLVIKGVVKIKAKKLIGFALLIIILFSFATFITCAERSYKITDYQAQVKILENGDIQVSEIFEYNFDGDFNGIIRTIGIKGSDGFKYFKASEHFPEDKELDYTQSLAAEMVTYKIYEKSSNERKLFLLEYQLKNVATLYNDTSEFYWKFFDKTNTSPIGHVKIEIELPAAEVSAEELKVFGHGPLDGEVSIQEDGKIVYEVFGLSSREMVEARILFPTSMIPNSSKIISQNKFAEIMKEELRWAKKADREKGFNIITILLIHGNNPFQPPA</sequence>
<protein>
    <recommendedName>
        <fullName evidence="2">DUF2207 domain-containing protein</fullName>
    </recommendedName>
</protein>
<evidence type="ECO:0000259" key="2">
    <source>
        <dbReference type="Pfam" id="PF09972"/>
    </source>
</evidence>
<dbReference type="AlphaFoldDB" id="X1QGN6"/>
<dbReference type="Pfam" id="PF09972">
    <property type="entry name" value="DUF2207"/>
    <property type="match status" value="1"/>
</dbReference>
<feature type="transmembrane region" description="Helical" evidence="1">
    <location>
        <begin position="26"/>
        <end position="43"/>
    </location>
</feature>
<reference evidence="3" key="1">
    <citation type="journal article" date="2014" name="Front. Microbiol.">
        <title>High frequency of phylogenetically diverse reductive dehalogenase-homologous genes in deep subseafloor sedimentary metagenomes.</title>
        <authorList>
            <person name="Kawai M."/>
            <person name="Futagami T."/>
            <person name="Toyoda A."/>
            <person name="Takaki Y."/>
            <person name="Nishi S."/>
            <person name="Hori S."/>
            <person name="Arai W."/>
            <person name="Tsubouchi T."/>
            <person name="Morono Y."/>
            <person name="Uchiyama I."/>
            <person name="Ito T."/>
            <person name="Fujiyama A."/>
            <person name="Inagaki F."/>
            <person name="Takami H."/>
        </authorList>
    </citation>
    <scope>NUCLEOTIDE SEQUENCE</scope>
    <source>
        <strain evidence="3">Expedition CK06-06</strain>
    </source>
</reference>
<feature type="domain" description="DUF2207" evidence="2">
    <location>
        <begin position="51"/>
        <end position="227"/>
    </location>
</feature>
<evidence type="ECO:0000256" key="1">
    <source>
        <dbReference type="SAM" id="Phobius"/>
    </source>
</evidence>
<gene>
    <name evidence="3" type="ORF">S12H4_02612</name>
</gene>
<name>X1QGN6_9ZZZZ</name>
<keyword evidence="1" id="KW-1133">Transmembrane helix</keyword>
<accession>X1QGN6</accession>
<proteinExistence type="predicted"/>
<keyword evidence="1" id="KW-0812">Transmembrane</keyword>
<evidence type="ECO:0000313" key="3">
    <source>
        <dbReference type="EMBL" id="GAI67388.1"/>
    </source>
</evidence>
<keyword evidence="1" id="KW-0472">Membrane</keyword>
<dbReference type="EMBL" id="BARW01000658">
    <property type="protein sequence ID" value="GAI67388.1"/>
    <property type="molecule type" value="Genomic_DNA"/>
</dbReference>
<comment type="caution">
    <text evidence="3">The sequence shown here is derived from an EMBL/GenBank/DDBJ whole genome shotgun (WGS) entry which is preliminary data.</text>
</comment>